<reference evidence="2 3" key="1">
    <citation type="submission" date="2018-01" db="EMBL/GenBank/DDBJ databases">
        <title>Draft genome sequence of Paucibacter aquatile CR182 isolated from freshwater of the Nakdong River.</title>
        <authorList>
            <person name="Choi A."/>
            <person name="Chung E.J."/>
        </authorList>
    </citation>
    <scope>NUCLEOTIDE SEQUENCE [LARGE SCALE GENOMIC DNA]</scope>
    <source>
        <strain evidence="2 3">CR182</strain>
    </source>
</reference>
<feature type="compositionally biased region" description="Low complexity" evidence="1">
    <location>
        <begin position="99"/>
        <end position="120"/>
    </location>
</feature>
<feature type="compositionally biased region" description="Low complexity" evidence="1">
    <location>
        <begin position="80"/>
        <end position="89"/>
    </location>
</feature>
<accession>A0A2N8L0U1</accession>
<evidence type="ECO:0000313" key="3">
    <source>
        <dbReference type="Proteomes" id="UP000235916"/>
    </source>
</evidence>
<dbReference type="EMBL" id="POSP01000003">
    <property type="protein sequence ID" value="PND39338.1"/>
    <property type="molecule type" value="Genomic_DNA"/>
</dbReference>
<dbReference type="Proteomes" id="UP000235916">
    <property type="component" value="Unassembled WGS sequence"/>
</dbReference>
<dbReference type="Pfam" id="PF11306">
    <property type="entry name" value="DUF3108"/>
    <property type="match status" value="1"/>
</dbReference>
<evidence type="ECO:0000313" key="2">
    <source>
        <dbReference type="EMBL" id="PND39338.1"/>
    </source>
</evidence>
<dbReference type="RefSeq" id="WP_102769256.1">
    <property type="nucleotide sequence ID" value="NZ_POSP01000003.1"/>
</dbReference>
<evidence type="ECO:0000256" key="1">
    <source>
        <dbReference type="SAM" id="MobiDB-lite"/>
    </source>
</evidence>
<proteinExistence type="predicted"/>
<sequence length="340" mass="37430">MFSRRDWQRDWLRARPWLLALGLSTVAHAWLLQRSGDAESPRPPAPQASPGRATVRVLSTAPVSAASPEATRTPAPKLPPARSRSAAPAVTPNHTQPVPAASPTAQAEATTPEPAPATAAPGPPHTARLAAAGEWHYILLQNGAYGRARLNWQPSGRDYSLMLERELEGRPLPAWKSQGQIDEQGLSPERYVQQRRGRDMMATNFRRDEGLISYSTSADLVPLPAGVQDRLSWWIQLAALIEARPEHYPPGSELRLPVAAFRGEAREWVFQVLDQQTLELPGASVARALHLRRLALGPYSGEIEVWLDPARGHIPVQLIMDLPDDRGWQLQLSNTPSDKP</sequence>
<evidence type="ECO:0008006" key="4">
    <source>
        <dbReference type="Google" id="ProtNLM"/>
    </source>
</evidence>
<dbReference type="InterPro" id="IPR021457">
    <property type="entry name" value="DUF3108"/>
</dbReference>
<organism evidence="2 3">
    <name type="scientific">Kinneretia aquatilis</name>
    <dbReference type="NCBI Taxonomy" id="2070761"/>
    <lineage>
        <taxon>Bacteria</taxon>
        <taxon>Pseudomonadati</taxon>
        <taxon>Pseudomonadota</taxon>
        <taxon>Betaproteobacteria</taxon>
        <taxon>Burkholderiales</taxon>
        <taxon>Sphaerotilaceae</taxon>
        <taxon>Roseateles</taxon>
    </lineage>
</organism>
<gene>
    <name evidence="2" type="ORF">C1O66_18580</name>
</gene>
<protein>
    <recommendedName>
        <fullName evidence="4">DUF3108 domain-containing protein</fullName>
    </recommendedName>
</protein>
<feature type="region of interest" description="Disordered" evidence="1">
    <location>
        <begin position="36"/>
        <end position="126"/>
    </location>
</feature>
<dbReference type="AlphaFoldDB" id="A0A2N8L0U1"/>
<name>A0A2N8L0U1_9BURK</name>
<comment type="caution">
    <text evidence="2">The sequence shown here is derived from an EMBL/GenBank/DDBJ whole genome shotgun (WGS) entry which is preliminary data.</text>
</comment>
<keyword evidence="3" id="KW-1185">Reference proteome</keyword>